<evidence type="ECO:0000313" key="4">
    <source>
        <dbReference type="Proteomes" id="UP001184614"/>
    </source>
</evidence>
<accession>A0ABU1MCF4</accession>
<dbReference type="Proteomes" id="UP001184614">
    <property type="component" value="Unassembled WGS sequence"/>
</dbReference>
<reference evidence="3 4" key="1">
    <citation type="submission" date="2023-07" db="EMBL/GenBank/DDBJ databases">
        <title>Sorghum-associated microbial communities from plants grown in Nebraska, USA.</title>
        <authorList>
            <person name="Schachtman D."/>
        </authorList>
    </citation>
    <scope>NUCLEOTIDE SEQUENCE [LARGE SCALE GENOMIC DNA]</scope>
    <source>
        <strain evidence="3 4">DS1730</strain>
    </source>
</reference>
<sequence length="193" mass="21510">MKTPNRNVVVEYKNRRSRKDSASLWGNLDLKSIAEEVDALIVTSPAESGAAKSLSEKIDIETASKLAKTPPRILSGKEDIAEVAIRDDISVVDAVATTDTPVPMPIVQFASEKAEARGVVGEKPSQARNRKAAQPNKRVGERVSSDDEIRAELSHLEMENTDLKRELRTKLREQNQALLTMLKRLEIRTRRKI</sequence>
<gene>
    <name evidence="3" type="ORF">J2782_003187</name>
</gene>
<evidence type="ECO:0000256" key="1">
    <source>
        <dbReference type="SAM" id="Coils"/>
    </source>
</evidence>
<evidence type="ECO:0008006" key="5">
    <source>
        <dbReference type="Google" id="ProtNLM"/>
    </source>
</evidence>
<name>A0ABU1MCF4_9HYPH</name>
<dbReference type="EMBL" id="JAVDQT010000005">
    <property type="protein sequence ID" value="MDR6433441.1"/>
    <property type="molecule type" value="Genomic_DNA"/>
</dbReference>
<keyword evidence="1" id="KW-0175">Coiled coil</keyword>
<keyword evidence="4" id="KW-1185">Reference proteome</keyword>
<organism evidence="3 4">
    <name type="scientific">Brucella pseudogrignonensis</name>
    <dbReference type="NCBI Taxonomy" id="419475"/>
    <lineage>
        <taxon>Bacteria</taxon>
        <taxon>Pseudomonadati</taxon>
        <taxon>Pseudomonadota</taxon>
        <taxon>Alphaproteobacteria</taxon>
        <taxon>Hyphomicrobiales</taxon>
        <taxon>Brucellaceae</taxon>
        <taxon>Brucella/Ochrobactrum group</taxon>
        <taxon>Brucella</taxon>
    </lineage>
</organism>
<comment type="caution">
    <text evidence="3">The sequence shown here is derived from an EMBL/GenBank/DDBJ whole genome shotgun (WGS) entry which is preliminary data.</text>
</comment>
<protein>
    <recommendedName>
        <fullName evidence="5">Transcriptional regulator</fullName>
    </recommendedName>
</protein>
<evidence type="ECO:0000256" key="2">
    <source>
        <dbReference type="SAM" id="MobiDB-lite"/>
    </source>
</evidence>
<dbReference type="RefSeq" id="WP_310014251.1">
    <property type="nucleotide sequence ID" value="NZ_JAVDQT010000005.1"/>
</dbReference>
<evidence type="ECO:0000313" key="3">
    <source>
        <dbReference type="EMBL" id="MDR6433441.1"/>
    </source>
</evidence>
<feature type="region of interest" description="Disordered" evidence="2">
    <location>
        <begin position="117"/>
        <end position="146"/>
    </location>
</feature>
<feature type="coiled-coil region" evidence="1">
    <location>
        <begin position="146"/>
        <end position="188"/>
    </location>
</feature>
<proteinExistence type="predicted"/>